<evidence type="ECO:0000313" key="3">
    <source>
        <dbReference type="Proteomes" id="UP000325811"/>
    </source>
</evidence>
<sequence>MTSRLAQPVGEAIAANCQKRQKHDEESEWTNLPIDPPRSPQLRD</sequence>
<dbReference type="EMBL" id="LR699553">
    <property type="protein sequence ID" value="VVD29030.1"/>
    <property type="molecule type" value="Genomic_DNA"/>
</dbReference>
<reference evidence="2 3" key="1">
    <citation type="submission" date="2019-08" db="EMBL/GenBank/DDBJ databases">
        <authorList>
            <person name="Herpell B J."/>
        </authorList>
    </citation>
    <scope>NUCLEOTIDE SEQUENCE [LARGE SCALE GENOMIC DNA]</scope>
    <source>
        <strain evidence="3">Msb3</strain>
    </source>
</reference>
<dbReference type="AlphaFoldDB" id="A0A5Q4Z271"/>
<organism evidence="2 3">
    <name type="scientific">Paraburkholderia dioscoreae</name>
    <dbReference type="NCBI Taxonomy" id="2604047"/>
    <lineage>
        <taxon>Bacteria</taxon>
        <taxon>Pseudomonadati</taxon>
        <taxon>Pseudomonadota</taxon>
        <taxon>Betaproteobacteria</taxon>
        <taxon>Burkholderiales</taxon>
        <taxon>Burkholderiaceae</taxon>
        <taxon>Paraburkholderia</taxon>
    </lineage>
</organism>
<dbReference type="KEGG" id="pdio:PDMSB3_2574"/>
<proteinExistence type="predicted"/>
<gene>
    <name evidence="2" type="ORF">PDMSB3_2574</name>
</gene>
<evidence type="ECO:0000256" key="1">
    <source>
        <dbReference type="SAM" id="MobiDB-lite"/>
    </source>
</evidence>
<name>A0A5Q4Z271_9BURK</name>
<evidence type="ECO:0000313" key="2">
    <source>
        <dbReference type="EMBL" id="VVD29030.1"/>
    </source>
</evidence>
<dbReference type="Proteomes" id="UP000325811">
    <property type="component" value="Chromosome I"/>
</dbReference>
<feature type="compositionally biased region" description="Pro residues" evidence="1">
    <location>
        <begin position="34"/>
        <end position="44"/>
    </location>
</feature>
<accession>A0A5Q4Z271</accession>
<keyword evidence="3" id="KW-1185">Reference proteome</keyword>
<feature type="region of interest" description="Disordered" evidence="1">
    <location>
        <begin position="1"/>
        <end position="44"/>
    </location>
</feature>
<protein>
    <submittedName>
        <fullName evidence="2">Uncharacterized protein</fullName>
    </submittedName>
</protein>